<organism evidence="1">
    <name type="scientific">marine metagenome</name>
    <dbReference type="NCBI Taxonomy" id="408172"/>
    <lineage>
        <taxon>unclassified sequences</taxon>
        <taxon>metagenomes</taxon>
        <taxon>ecological metagenomes</taxon>
    </lineage>
</organism>
<dbReference type="EMBL" id="UINC01093392">
    <property type="protein sequence ID" value="SVC47784.1"/>
    <property type="molecule type" value="Genomic_DNA"/>
</dbReference>
<reference evidence="1" key="1">
    <citation type="submission" date="2018-05" db="EMBL/GenBank/DDBJ databases">
        <authorList>
            <person name="Lanie J.A."/>
            <person name="Ng W.-L."/>
            <person name="Kazmierczak K.M."/>
            <person name="Andrzejewski T.M."/>
            <person name="Davidsen T.M."/>
            <person name="Wayne K.J."/>
            <person name="Tettelin H."/>
            <person name="Glass J.I."/>
            <person name="Rusch D."/>
            <person name="Podicherti R."/>
            <person name="Tsui H.-C.T."/>
            <person name="Winkler M.E."/>
        </authorList>
    </citation>
    <scope>NUCLEOTIDE SEQUENCE</scope>
</reference>
<name>A0A382MFQ1_9ZZZZ</name>
<accession>A0A382MFQ1</accession>
<proteinExistence type="predicted"/>
<evidence type="ECO:0000313" key="1">
    <source>
        <dbReference type="EMBL" id="SVC47784.1"/>
    </source>
</evidence>
<dbReference type="AlphaFoldDB" id="A0A382MFQ1"/>
<protein>
    <submittedName>
        <fullName evidence="1">Uncharacterized protein</fullName>
    </submittedName>
</protein>
<gene>
    <name evidence="1" type="ORF">METZ01_LOCUS300638</name>
</gene>
<sequence length="160" mass="18383">MKPINSVQFSLHTSSDKFSVWLHIETSNIDTFNFQMPYGGAIEIQKPELDRYRARTVCRYHAIREVTLDSALSSYSDEEDSFDGETVVFGTDNELTGILTKNVFTFIIFPVDEQLNHLNIRAQCWCDCAFAGFSHILNSIADKHPEVRTTINKHQETFKQ</sequence>